<dbReference type="InterPro" id="IPR003779">
    <property type="entry name" value="CMD-like"/>
</dbReference>
<dbReference type="InterPro" id="IPR004675">
    <property type="entry name" value="AhpD_core"/>
</dbReference>
<reference evidence="2 3" key="1">
    <citation type="submission" date="2014-05" db="EMBL/GenBank/DDBJ databases">
        <authorList>
            <person name="Aslett A.Martin."/>
            <person name="De Silva Nishadi"/>
        </authorList>
    </citation>
    <scope>NUCLEOTIDE SEQUENCE [LARGE SCALE GENOMIC DNA]</scope>
</reference>
<gene>
    <name evidence="2" type="ORF">ERS140147_00755</name>
</gene>
<evidence type="ECO:0000313" key="3">
    <source>
        <dbReference type="Proteomes" id="UP000044616"/>
    </source>
</evidence>
<organism evidence="2 3">
    <name type="scientific">Staphylococcus schweitzeri</name>
    <dbReference type="NCBI Taxonomy" id="1654388"/>
    <lineage>
        <taxon>Bacteria</taxon>
        <taxon>Bacillati</taxon>
        <taxon>Bacillota</taxon>
        <taxon>Bacilli</taxon>
        <taxon>Bacillales</taxon>
        <taxon>Staphylococcaceae</taxon>
        <taxon>Staphylococcus</taxon>
    </lineage>
</organism>
<accession>A0A077UKU0</accession>
<sequence length="140" mass="16364">MPYNYTTQNKGLMSVMNQGETFIHQSPVNDELSALIKLLISKINGCNYCVDLHKKELKDLGVTQMKIDEVMSYNHLDLFSEEERVTLEFAEKLNAIKDLKKFDIIERLKTFYDEEQITDLVFVVNQINSWNRLNIISENL</sequence>
<dbReference type="Pfam" id="PF02627">
    <property type="entry name" value="CMD"/>
    <property type="match status" value="1"/>
</dbReference>
<feature type="domain" description="Carboxymuconolactone decarboxylase-like" evidence="1">
    <location>
        <begin position="26"/>
        <end position="91"/>
    </location>
</feature>
<dbReference type="InterPro" id="IPR029032">
    <property type="entry name" value="AhpD-like"/>
</dbReference>
<dbReference type="SUPFAM" id="SSF69118">
    <property type="entry name" value="AhpD-like"/>
    <property type="match status" value="1"/>
</dbReference>
<dbReference type="Gene3D" id="1.20.1290.10">
    <property type="entry name" value="AhpD-like"/>
    <property type="match status" value="1"/>
</dbReference>
<proteinExistence type="predicted"/>
<dbReference type="EMBL" id="CCEH01000005">
    <property type="protein sequence ID" value="CDR27648.1"/>
    <property type="molecule type" value="Genomic_DNA"/>
</dbReference>
<dbReference type="AlphaFoldDB" id="A0A077UKU0"/>
<protein>
    <submittedName>
        <fullName evidence="2">Transposase</fullName>
    </submittedName>
</protein>
<dbReference type="PANTHER" id="PTHR35446:SF2">
    <property type="entry name" value="CARBOXYMUCONOLACTONE DECARBOXYLASE-LIKE DOMAIN-CONTAINING PROTEIN"/>
    <property type="match status" value="1"/>
</dbReference>
<dbReference type="NCBIfam" id="TIGR00778">
    <property type="entry name" value="ahpD_dom"/>
    <property type="match status" value="1"/>
</dbReference>
<evidence type="ECO:0000259" key="1">
    <source>
        <dbReference type="Pfam" id="PF02627"/>
    </source>
</evidence>
<name>A0A077UKU0_9STAP</name>
<dbReference type="Proteomes" id="UP000044616">
    <property type="component" value="Unassembled WGS sequence"/>
</dbReference>
<dbReference type="GO" id="GO:0051920">
    <property type="term" value="F:peroxiredoxin activity"/>
    <property type="evidence" value="ECO:0007669"/>
    <property type="project" value="InterPro"/>
</dbReference>
<dbReference type="PANTHER" id="PTHR35446">
    <property type="entry name" value="SI:CH211-175M2.5"/>
    <property type="match status" value="1"/>
</dbReference>
<evidence type="ECO:0000313" key="2">
    <source>
        <dbReference type="EMBL" id="CDR27648.1"/>
    </source>
</evidence>
<dbReference type="RefSeq" id="WP_047529776.1">
    <property type="nucleotide sequence ID" value="NZ_CCEH01000005.1"/>
</dbReference>